<gene>
    <name evidence="1" type="ORF">CDAR_38341</name>
</gene>
<keyword evidence="2" id="KW-1185">Reference proteome</keyword>
<evidence type="ECO:0000313" key="1">
    <source>
        <dbReference type="EMBL" id="GIX79468.1"/>
    </source>
</evidence>
<dbReference type="AlphaFoldDB" id="A0AAV4N444"/>
<dbReference type="Proteomes" id="UP001054837">
    <property type="component" value="Unassembled WGS sequence"/>
</dbReference>
<reference evidence="1 2" key="1">
    <citation type="submission" date="2021-06" db="EMBL/GenBank/DDBJ databases">
        <title>Caerostris darwini draft genome.</title>
        <authorList>
            <person name="Kono N."/>
            <person name="Arakawa K."/>
        </authorList>
    </citation>
    <scope>NUCLEOTIDE SEQUENCE [LARGE SCALE GENOMIC DNA]</scope>
</reference>
<evidence type="ECO:0000313" key="2">
    <source>
        <dbReference type="Proteomes" id="UP001054837"/>
    </source>
</evidence>
<accession>A0AAV4N444</accession>
<sequence>MHHTFPFQKASYVNVAFQLYKKKKKSSCTPQTHLQNRGATVGNNTAAFFPESQPTSVLYRGLLRKGSPQREVTAVIECFHAPRNEKEGRRIPLAPPTVKIPSYSLIVATNKESEHISEIGTIGFSQTKSGVKFLAQLLSVA</sequence>
<comment type="caution">
    <text evidence="1">The sequence shown here is derived from an EMBL/GenBank/DDBJ whole genome shotgun (WGS) entry which is preliminary data.</text>
</comment>
<dbReference type="EMBL" id="BPLQ01001181">
    <property type="protein sequence ID" value="GIX79468.1"/>
    <property type="molecule type" value="Genomic_DNA"/>
</dbReference>
<protein>
    <submittedName>
        <fullName evidence="1">Uncharacterized protein</fullName>
    </submittedName>
</protein>
<name>A0AAV4N444_9ARAC</name>
<proteinExistence type="predicted"/>
<organism evidence="1 2">
    <name type="scientific">Caerostris darwini</name>
    <dbReference type="NCBI Taxonomy" id="1538125"/>
    <lineage>
        <taxon>Eukaryota</taxon>
        <taxon>Metazoa</taxon>
        <taxon>Ecdysozoa</taxon>
        <taxon>Arthropoda</taxon>
        <taxon>Chelicerata</taxon>
        <taxon>Arachnida</taxon>
        <taxon>Araneae</taxon>
        <taxon>Araneomorphae</taxon>
        <taxon>Entelegynae</taxon>
        <taxon>Araneoidea</taxon>
        <taxon>Araneidae</taxon>
        <taxon>Caerostris</taxon>
    </lineage>
</organism>